<dbReference type="AlphaFoldDB" id="T0YYP9"/>
<dbReference type="PROSITE" id="PS51257">
    <property type="entry name" value="PROKAR_LIPOPROTEIN"/>
    <property type="match status" value="1"/>
</dbReference>
<dbReference type="SMART" id="SM01234">
    <property type="entry name" value="Haemolytic"/>
    <property type="match status" value="1"/>
</dbReference>
<dbReference type="NCBIfam" id="TIGR00278">
    <property type="entry name" value="membrane protein insertion efficiency factor YidD"/>
    <property type="match status" value="1"/>
</dbReference>
<accession>T0YYP9</accession>
<dbReference type="EMBL" id="AUZZ01008363">
    <property type="protein sequence ID" value="EQD38168.1"/>
    <property type="molecule type" value="Genomic_DNA"/>
</dbReference>
<proteinExistence type="inferred from homology"/>
<evidence type="ECO:0000313" key="1">
    <source>
        <dbReference type="EMBL" id="EQD38168.1"/>
    </source>
</evidence>
<comment type="caution">
    <text evidence="1">The sequence shown here is derived from an EMBL/GenBank/DDBJ whole genome shotgun (WGS) entry which is preliminary data.</text>
</comment>
<dbReference type="PANTHER" id="PTHR33383:SF1">
    <property type="entry name" value="MEMBRANE PROTEIN INSERTION EFFICIENCY FACTOR-RELATED"/>
    <property type="match status" value="1"/>
</dbReference>
<reference evidence="1" key="2">
    <citation type="journal article" date="2014" name="ISME J.">
        <title>Microbial stratification in low pH oxic and suboxic macroscopic growths along an acid mine drainage.</title>
        <authorList>
            <person name="Mendez-Garcia C."/>
            <person name="Mesa V."/>
            <person name="Sprenger R.R."/>
            <person name="Richter M."/>
            <person name="Diez M.S."/>
            <person name="Solano J."/>
            <person name="Bargiela R."/>
            <person name="Golyshina O.V."/>
            <person name="Manteca A."/>
            <person name="Ramos J.L."/>
            <person name="Gallego J.R."/>
            <person name="Llorente I."/>
            <person name="Martins Dos Santos V.A."/>
            <person name="Jensen O.N."/>
            <person name="Pelaez A.I."/>
            <person name="Sanchez J."/>
            <person name="Ferrer M."/>
        </authorList>
    </citation>
    <scope>NUCLEOTIDE SEQUENCE</scope>
</reference>
<dbReference type="PANTHER" id="PTHR33383">
    <property type="entry name" value="MEMBRANE PROTEIN INSERTION EFFICIENCY FACTOR-RELATED"/>
    <property type="match status" value="1"/>
</dbReference>
<name>T0YYP9_9ZZZZ</name>
<reference evidence="1" key="1">
    <citation type="submission" date="2013-08" db="EMBL/GenBank/DDBJ databases">
        <authorList>
            <person name="Mendez C."/>
            <person name="Richter M."/>
            <person name="Ferrer M."/>
            <person name="Sanchez J."/>
        </authorList>
    </citation>
    <scope>NUCLEOTIDE SEQUENCE</scope>
</reference>
<sequence>MKKLSLWLIAFYQVSLSPILGLVGGCRYEPSCSHYTSEAIQLYGFGRGWRMGVLRILRCHPFHEGGYDPVPLPEELKHGL</sequence>
<protein>
    <submittedName>
        <fullName evidence="1">Alpha-hemolysin</fullName>
    </submittedName>
</protein>
<organism evidence="1">
    <name type="scientific">mine drainage metagenome</name>
    <dbReference type="NCBI Taxonomy" id="410659"/>
    <lineage>
        <taxon>unclassified sequences</taxon>
        <taxon>metagenomes</taxon>
        <taxon>ecological metagenomes</taxon>
    </lineage>
</organism>
<gene>
    <name evidence="1" type="ORF">B2A_11583</name>
</gene>
<dbReference type="HAMAP" id="MF_00386">
    <property type="entry name" value="UPF0161_YidD"/>
    <property type="match status" value="1"/>
</dbReference>
<dbReference type="Pfam" id="PF01809">
    <property type="entry name" value="YidD"/>
    <property type="match status" value="1"/>
</dbReference>
<dbReference type="InterPro" id="IPR002696">
    <property type="entry name" value="Membr_insert_effic_factor_YidD"/>
</dbReference>